<keyword evidence="3" id="KW-1185">Reference proteome</keyword>
<name>A0A398B1L4_9BACI</name>
<dbReference type="EMBL" id="QWVT01000024">
    <property type="protein sequence ID" value="RID83829.1"/>
    <property type="molecule type" value="Genomic_DNA"/>
</dbReference>
<proteinExistence type="predicted"/>
<evidence type="ECO:0000313" key="3">
    <source>
        <dbReference type="Proteomes" id="UP000265816"/>
    </source>
</evidence>
<dbReference type="Proteomes" id="UP000265816">
    <property type="component" value="Unassembled WGS sequence"/>
</dbReference>
<comment type="caution">
    <text evidence="2">The sequence shown here is derived from an EMBL/GenBank/DDBJ whole genome shotgun (WGS) entry which is preliminary data.</text>
</comment>
<organism evidence="2 3">
    <name type="scientific">Mesobacillus zeae</name>
    <dbReference type="NCBI Taxonomy" id="1917180"/>
    <lineage>
        <taxon>Bacteria</taxon>
        <taxon>Bacillati</taxon>
        <taxon>Bacillota</taxon>
        <taxon>Bacilli</taxon>
        <taxon>Bacillales</taxon>
        <taxon>Bacillaceae</taxon>
        <taxon>Mesobacillus</taxon>
    </lineage>
</organism>
<accession>A0A398B1L4</accession>
<dbReference type="AlphaFoldDB" id="A0A398B1L4"/>
<sequence length="93" mass="10626">MFEPVPDDNWLAPELSPADERLPESELELIRPELKSVPDELLVPKPPPPVDERLFESKPEPMRPELLFVPDLELLEPLPIEEELLPESVLLVS</sequence>
<feature type="region of interest" description="Disordered" evidence="1">
    <location>
        <begin position="1"/>
        <end position="23"/>
    </location>
</feature>
<evidence type="ECO:0000313" key="2">
    <source>
        <dbReference type="EMBL" id="RID83829.1"/>
    </source>
</evidence>
<evidence type="ECO:0000256" key="1">
    <source>
        <dbReference type="SAM" id="MobiDB-lite"/>
    </source>
</evidence>
<reference evidence="2 3" key="1">
    <citation type="submission" date="2018-08" db="EMBL/GenBank/DDBJ databases">
        <title>Bacillus jemisoniae sp. nov., Bacillus chryseoplanitiae sp. nov., Bacillus resnikiae sp. nov., and Bacillus frankliniae sp. nov., isolated from Viking spacecraft and associated surfaces.</title>
        <authorList>
            <person name="Seuylemezian A."/>
            <person name="Vaishampayan P."/>
        </authorList>
    </citation>
    <scope>NUCLEOTIDE SEQUENCE [LARGE SCALE GENOMIC DNA]</scope>
    <source>
        <strain evidence="2 3">JJ-247</strain>
    </source>
</reference>
<gene>
    <name evidence="2" type="ORF">D1970_14580</name>
</gene>
<protein>
    <submittedName>
        <fullName evidence="2">Uncharacterized protein</fullName>
    </submittedName>
</protein>